<feature type="domain" description="GFO/IDH/MocA-like oxidoreductase" evidence="3">
    <location>
        <begin position="129"/>
        <end position="262"/>
    </location>
</feature>
<dbReference type="Gene3D" id="3.30.360.10">
    <property type="entry name" value="Dihydrodipicolinate Reductase, domain 2"/>
    <property type="match status" value="1"/>
</dbReference>
<proteinExistence type="predicted"/>
<dbReference type="GO" id="GO:0000166">
    <property type="term" value="F:nucleotide binding"/>
    <property type="evidence" value="ECO:0007669"/>
    <property type="project" value="InterPro"/>
</dbReference>
<dbReference type="Gene3D" id="3.40.50.720">
    <property type="entry name" value="NAD(P)-binding Rossmann-like Domain"/>
    <property type="match status" value="1"/>
</dbReference>
<dbReference type="AlphaFoldDB" id="A0A1G6E127"/>
<feature type="domain" description="Gfo/Idh/MocA-like oxidoreductase N-terminal" evidence="2">
    <location>
        <begin position="5"/>
        <end position="118"/>
    </location>
</feature>
<evidence type="ECO:0000313" key="4">
    <source>
        <dbReference type="EMBL" id="SDB51103.1"/>
    </source>
</evidence>
<organism evidence="4 5">
    <name type="scientific">Bauldia litoralis</name>
    <dbReference type="NCBI Taxonomy" id="665467"/>
    <lineage>
        <taxon>Bacteria</taxon>
        <taxon>Pseudomonadati</taxon>
        <taxon>Pseudomonadota</taxon>
        <taxon>Alphaproteobacteria</taxon>
        <taxon>Hyphomicrobiales</taxon>
        <taxon>Kaistiaceae</taxon>
        <taxon>Bauldia</taxon>
    </lineage>
</organism>
<dbReference type="Pfam" id="PF01408">
    <property type="entry name" value="GFO_IDH_MocA"/>
    <property type="match status" value="1"/>
</dbReference>
<name>A0A1G6E127_9HYPH</name>
<gene>
    <name evidence="4" type="ORF">SAMN02982931_04024</name>
</gene>
<dbReference type="STRING" id="665467.SAMN02982931_04024"/>
<reference evidence="4 5" key="1">
    <citation type="submission" date="2016-10" db="EMBL/GenBank/DDBJ databases">
        <authorList>
            <person name="de Groot N.N."/>
        </authorList>
    </citation>
    <scope>NUCLEOTIDE SEQUENCE [LARGE SCALE GENOMIC DNA]</scope>
    <source>
        <strain evidence="4 5">ATCC 35022</strain>
    </source>
</reference>
<dbReference type="InterPro" id="IPR055170">
    <property type="entry name" value="GFO_IDH_MocA-like_dom"/>
</dbReference>
<dbReference type="SUPFAM" id="SSF55347">
    <property type="entry name" value="Glyceraldehyde-3-phosphate dehydrogenase-like, C-terminal domain"/>
    <property type="match status" value="1"/>
</dbReference>
<dbReference type="Pfam" id="PF22725">
    <property type="entry name" value="GFO_IDH_MocA_C3"/>
    <property type="match status" value="1"/>
</dbReference>
<dbReference type="InterPro" id="IPR000683">
    <property type="entry name" value="Gfo/Idh/MocA-like_OxRdtase_N"/>
</dbReference>
<dbReference type="SUPFAM" id="SSF51735">
    <property type="entry name" value="NAD(P)-binding Rossmann-fold domains"/>
    <property type="match status" value="1"/>
</dbReference>
<dbReference type="PANTHER" id="PTHR43818">
    <property type="entry name" value="BCDNA.GH03377"/>
    <property type="match status" value="1"/>
</dbReference>
<keyword evidence="5" id="KW-1185">Reference proteome</keyword>
<protein>
    <submittedName>
        <fullName evidence="4">Uncharacterized protein</fullName>
    </submittedName>
</protein>
<sequence>MDRVGIGFIGCGNISAAYLKAARDFPILDVRAVADIAPQAAAARGEEFGIPAKSIDDLLGDPAIEIVVNLTVPLAHVEVGLRAIAAGKHVHSEKPLAVTVAEARRLLDAARDRGVRVGCAPDTFLGGAHQTCRKLIDEGAIGMPLAGTAFFMCPGHERWHPNPGFYYLAGGGPMLDMGPYYITDLVNLLGPVRRVAGVTSRARSERLITSEPLNGTVVPVEVATHAAGTLEFVSGPVVTVVMSFDVAAHRHRPIELYGSEAAMSVPDPNDFGGDIEIARAGGAWESVATEHAHADGNYRVIGVADMAHAIRANRPHRASGDLAFHVLEVMEAIQRSSDEGVHIAIESRPERPAALAPGLPAGILD</sequence>
<dbReference type="InterPro" id="IPR050463">
    <property type="entry name" value="Gfo/Idh/MocA_oxidrdct_glycsds"/>
</dbReference>
<keyword evidence="1" id="KW-0560">Oxidoreductase</keyword>
<evidence type="ECO:0000259" key="3">
    <source>
        <dbReference type="Pfam" id="PF22725"/>
    </source>
</evidence>
<dbReference type="InterPro" id="IPR036291">
    <property type="entry name" value="NAD(P)-bd_dom_sf"/>
</dbReference>
<dbReference type="EMBL" id="FMXQ01000009">
    <property type="protein sequence ID" value="SDB51103.1"/>
    <property type="molecule type" value="Genomic_DNA"/>
</dbReference>
<accession>A0A1G6E127</accession>
<evidence type="ECO:0000313" key="5">
    <source>
        <dbReference type="Proteomes" id="UP000199071"/>
    </source>
</evidence>
<dbReference type="PANTHER" id="PTHR43818:SF11">
    <property type="entry name" value="BCDNA.GH03377"/>
    <property type="match status" value="1"/>
</dbReference>
<dbReference type="Proteomes" id="UP000199071">
    <property type="component" value="Unassembled WGS sequence"/>
</dbReference>
<evidence type="ECO:0000259" key="2">
    <source>
        <dbReference type="Pfam" id="PF01408"/>
    </source>
</evidence>
<dbReference type="OrthoDB" id="9776544at2"/>
<dbReference type="GO" id="GO:0016491">
    <property type="term" value="F:oxidoreductase activity"/>
    <property type="evidence" value="ECO:0007669"/>
    <property type="project" value="UniProtKB-KW"/>
</dbReference>
<evidence type="ECO:0000256" key="1">
    <source>
        <dbReference type="ARBA" id="ARBA00023002"/>
    </source>
</evidence>
<dbReference type="RefSeq" id="WP_090879269.1">
    <property type="nucleotide sequence ID" value="NZ_FMXQ01000009.1"/>
</dbReference>